<feature type="region of interest" description="Disordered" evidence="1">
    <location>
        <begin position="105"/>
        <end position="155"/>
    </location>
</feature>
<accession>A0A9R1VXX6</accession>
<organism evidence="2 3">
    <name type="scientific">Lactuca sativa</name>
    <name type="common">Garden lettuce</name>
    <dbReference type="NCBI Taxonomy" id="4236"/>
    <lineage>
        <taxon>Eukaryota</taxon>
        <taxon>Viridiplantae</taxon>
        <taxon>Streptophyta</taxon>
        <taxon>Embryophyta</taxon>
        <taxon>Tracheophyta</taxon>
        <taxon>Spermatophyta</taxon>
        <taxon>Magnoliopsida</taxon>
        <taxon>eudicotyledons</taxon>
        <taxon>Gunneridae</taxon>
        <taxon>Pentapetalae</taxon>
        <taxon>asterids</taxon>
        <taxon>campanulids</taxon>
        <taxon>Asterales</taxon>
        <taxon>Asteraceae</taxon>
        <taxon>Cichorioideae</taxon>
        <taxon>Cichorieae</taxon>
        <taxon>Lactucinae</taxon>
        <taxon>Lactuca</taxon>
    </lineage>
</organism>
<feature type="compositionally biased region" description="Acidic residues" evidence="1">
    <location>
        <begin position="108"/>
        <end position="128"/>
    </location>
</feature>
<evidence type="ECO:0000313" key="2">
    <source>
        <dbReference type="EMBL" id="KAJ0213393.1"/>
    </source>
</evidence>
<evidence type="ECO:0000256" key="1">
    <source>
        <dbReference type="SAM" id="MobiDB-lite"/>
    </source>
</evidence>
<comment type="caution">
    <text evidence="2">The sequence shown here is derived from an EMBL/GenBank/DDBJ whole genome shotgun (WGS) entry which is preliminary data.</text>
</comment>
<gene>
    <name evidence="2" type="ORF">LSAT_V11C400191770</name>
</gene>
<name>A0A9R1VXX6_LACSA</name>
<proteinExistence type="predicted"/>
<reference evidence="2 3" key="1">
    <citation type="journal article" date="2017" name="Nat. Commun.">
        <title>Genome assembly with in vitro proximity ligation data and whole-genome triplication in lettuce.</title>
        <authorList>
            <person name="Reyes-Chin-Wo S."/>
            <person name="Wang Z."/>
            <person name="Yang X."/>
            <person name="Kozik A."/>
            <person name="Arikit S."/>
            <person name="Song C."/>
            <person name="Xia L."/>
            <person name="Froenicke L."/>
            <person name="Lavelle D.O."/>
            <person name="Truco M.J."/>
            <person name="Xia R."/>
            <person name="Zhu S."/>
            <person name="Xu C."/>
            <person name="Xu H."/>
            <person name="Xu X."/>
            <person name="Cox K."/>
            <person name="Korf I."/>
            <person name="Meyers B.C."/>
            <person name="Michelmore R.W."/>
        </authorList>
    </citation>
    <scope>NUCLEOTIDE SEQUENCE [LARGE SCALE GENOMIC DNA]</scope>
    <source>
        <strain evidence="3">cv. Salinas</strain>
        <tissue evidence="2">Seedlings</tissue>
    </source>
</reference>
<dbReference type="Proteomes" id="UP000235145">
    <property type="component" value="Unassembled WGS sequence"/>
</dbReference>
<protein>
    <submittedName>
        <fullName evidence="2">Uncharacterized protein</fullName>
    </submittedName>
</protein>
<sequence>MDHLLYVDRVSFEVLKVKRTCPVICHWTTEKVKMREDYEKEKIGVFGTRELNEEFIQEELNEEDYQEMILMKCSKLKLLIKNGISTFSQNVILNHLESSFVEIFNDKDGDDEDNEDDNSDDNEENQGDNDDHNNEKVNDDEDVEGCENNQGGDINEVQKSIWEAKAFKEKNCVRFCNR</sequence>
<evidence type="ECO:0000313" key="3">
    <source>
        <dbReference type="Proteomes" id="UP000235145"/>
    </source>
</evidence>
<dbReference type="AlphaFoldDB" id="A0A9R1VXX6"/>
<dbReference type="EMBL" id="NBSK02000004">
    <property type="protein sequence ID" value="KAJ0213393.1"/>
    <property type="molecule type" value="Genomic_DNA"/>
</dbReference>
<keyword evidence="3" id="KW-1185">Reference proteome</keyword>